<comment type="caution">
    <text evidence="2">The sequence shown here is derived from an EMBL/GenBank/DDBJ whole genome shotgun (WGS) entry which is preliminary data.</text>
</comment>
<accession>A0A7W8VCV9</accession>
<dbReference type="AlphaFoldDB" id="A0A7W8VCV9"/>
<keyword evidence="3" id="KW-1185">Reference proteome</keyword>
<dbReference type="EMBL" id="JACHDB010000001">
    <property type="protein sequence ID" value="MBB5431289.1"/>
    <property type="molecule type" value="Genomic_DNA"/>
</dbReference>
<sequence>MPLDLPKQSDGCTDHGTGPSVQLADGDDRGVLAGDELILGVVVGVDALAQIAGGEQADELEPGR</sequence>
<gene>
    <name evidence="2" type="ORF">HDA36_001373</name>
</gene>
<reference evidence="2 3" key="1">
    <citation type="submission" date="2020-08" db="EMBL/GenBank/DDBJ databases">
        <title>Sequencing the genomes of 1000 actinobacteria strains.</title>
        <authorList>
            <person name="Klenk H.-P."/>
        </authorList>
    </citation>
    <scope>NUCLEOTIDE SEQUENCE [LARGE SCALE GENOMIC DNA]</scope>
    <source>
        <strain evidence="2 3">DSM 44551</strain>
    </source>
</reference>
<evidence type="ECO:0000313" key="3">
    <source>
        <dbReference type="Proteomes" id="UP000572635"/>
    </source>
</evidence>
<feature type="region of interest" description="Disordered" evidence="1">
    <location>
        <begin position="1"/>
        <end position="27"/>
    </location>
</feature>
<name>A0A7W8VCV9_9ACTN</name>
<evidence type="ECO:0000313" key="2">
    <source>
        <dbReference type="EMBL" id="MBB5431289.1"/>
    </source>
</evidence>
<dbReference type="RefSeq" id="WP_184390795.1">
    <property type="nucleotide sequence ID" value="NZ_BAAAJD010000007.1"/>
</dbReference>
<proteinExistence type="predicted"/>
<protein>
    <submittedName>
        <fullName evidence="2">Uncharacterized protein</fullName>
    </submittedName>
</protein>
<dbReference type="Proteomes" id="UP000572635">
    <property type="component" value="Unassembled WGS sequence"/>
</dbReference>
<evidence type="ECO:0000256" key="1">
    <source>
        <dbReference type="SAM" id="MobiDB-lite"/>
    </source>
</evidence>
<organism evidence="2 3">
    <name type="scientific">Nocardiopsis composta</name>
    <dbReference type="NCBI Taxonomy" id="157465"/>
    <lineage>
        <taxon>Bacteria</taxon>
        <taxon>Bacillati</taxon>
        <taxon>Actinomycetota</taxon>
        <taxon>Actinomycetes</taxon>
        <taxon>Streptosporangiales</taxon>
        <taxon>Nocardiopsidaceae</taxon>
        <taxon>Nocardiopsis</taxon>
    </lineage>
</organism>